<dbReference type="Pfam" id="PF22677">
    <property type="entry name" value="Ble-like_N"/>
    <property type="match status" value="1"/>
</dbReference>
<reference evidence="3 4" key="1">
    <citation type="submission" date="2023-12" db="EMBL/GenBank/DDBJ databases">
        <title>Sinomonas terricola sp. nov, isolated from litchi orchard soil in Guangdong, PR China.</title>
        <authorList>
            <person name="Jiaxin W."/>
            <person name="Yang Z."/>
            <person name="Honghui Z."/>
        </authorList>
    </citation>
    <scope>NUCLEOTIDE SEQUENCE [LARGE SCALE GENOMIC DNA]</scope>
    <source>
        <strain evidence="3 4">JGH33</strain>
    </source>
</reference>
<keyword evidence="4" id="KW-1185">Reference proteome</keyword>
<dbReference type="PROSITE" id="PS51819">
    <property type="entry name" value="VOC"/>
    <property type="match status" value="1"/>
</dbReference>
<feature type="region of interest" description="Disordered" evidence="1">
    <location>
        <begin position="41"/>
        <end position="62"/>
    </location>
</feature>
<dbReference type="RefSeq" id="WP_323277321.1">
    <property type="nucleotide sequence ID" value="NZ_JAYGGQ010000001.1"/>
</dbReference>
<feature type="domain" description="VOC" evidence="2">
    <location>
        <begin position="4"/>
        <end position="125"/>
    </location>
</feature>
<evidence type="ECO:0000313" key="3">
    <source>
        <dbReference type="EMBL" id="MEA5453568.1"/>
    </source>
</evidence>
<dbReference type="PANTHER" id="PTHR33993:SF2">
    <property type="entry name" value="VOC DOMAIN-CONTAINING PROTEIN"/>
    <property type="match status" value="1"/>
</dbReference>
<organism evidence="3 4">
    <name type="scientific">Sinomonas terricola</name>
    <dbReference type="NCBI Taxonomy" id="3110330"/>
    <lineage>
        <taxon>Bacteria</taxon>
        <taxon>Bacillati</taxon>
        <taxon>Actinomycetota</taxon>
        <taxon>Actinomycetes</taxon>
        <taxon>Micrococcales</taxon>
        <taxon>Micrococcaceae</taxon>
        <taxon>Sinomonas</taxon>
    </lineage>
</organism>
<dbReference type="InterPro" id="IPR052164">
    <property type="entry name" value="Anthracycline_SecMetBiosynth"/>
</dbReference>
<dbReference type="EMBL" id="JAYGGQ010000001">
    <property type="protein sequence ID" value="MEA5453568.1"/>
    <property type="molecule type" value="Genomic_DNA"/>
</dbReference>
<dbReference type="InterPro" id="IPR053863">
    <property type="entry name" value="Glyoxy/Ble-like_N"/>
</dbReference>
<evidence type="ECO:0000313" key="4">
    <source>
        <dbReference type="Proteomes" id="UP001304769"/>
    </source>
</evidence>
<proteinExistence type="predicted"/>
<dbReference type="PANTHER" id="PTHR33993">
    <property type="entry name" value="GLYOXALASE-RELATED"/>
    <property type="match status" value="1"/>
</dbReference>
<sequence length="132" mass="13884">MAGQVVHFEIPADDASRASTFYSEAFGWNIMPVPGMDYTMVGTTPSGETGAPLEPGAINGGMYTRNEQFPQSPVVTVDVDDIDAALAKIESLGGSTVAPKIPVGEMGFAAYFKDTEGNVLGLWQNTPQAPAE</sequence>
<gene>
    <name evidence="3" type="ORF">SPF06_02425</name>
</gene>
<dbReference type="InterPro" id="IPR037523">
    <property type="entry name" value="VOC_core"/>
</dbReference>
<accession>A0ABU5T1M4</accession>
<comment type="caution">
    <text evidence="3">The sequence shown here is derived from an EMBL/GenBank/DDBJ whole genome shotgun (WGS) entry which is preliminary data.</text>
</comment>
<name>A0ABU5T1M4_9MICC</name>
<dbReference type="CDD" id="cd07247">
    <property type="entry name" value="SgaA_N_like"/>
    <property type="match status" value="1"/>
</dbReference>
<dbReference type="Gene3D" id="3.10.180.10">
    <property type="entry name" value="2,3-Dihydroxybiphenyl 1,2-Dioxygenase, domain 1"/>
    <property type="match status" value="1"/>
</dbReference>
<evidence type="ECO:0000259" key="2">
    <source>
        <dbReference type="PROSITE" id="PS51819"/>
    </source>
</evidence>
<dbReference type="InterPro" id="IPR029068">
    <property type="entry name" value="Glyas_Bleomycin-R_OHBP_Dase"/>
</dbReference>
<evidence type="ECO:0000256" key="1">
    <source>
        <dbReference type="SAM" id="MobiDB-lite"/>
    </source>
</evidence>
<dbReference type="Proteomes" id="UP001304769">
    <property type="component" value="Unassembled WGS sequence"/>
</dbReference>
<dbReference type="SUPFAM" id="SSF54593">
    <property type="entry name" value="Glyoxalase/Bleomycin resistance protein/Dihydroxybiphenyl dioxygenase"/>
    <property type="match status" value="1"/>
</dbReference>
<protein>
    <submittedName>
        <fullName evidence="3">VOC family protein</fullName>
    </submittedName>
</protein>